<accession>A0A0F9DHR0</accession>
<protein>
    <submittedName>
        <fullName evidence="1">Uncharacterized protein</fullName>
    </submittedName>
</protein>
<comment type="caution">
    <text evidence="1">The sequence shown here is derived from an EMBL/GenBank/DDBJ whole genome shotgun (WGS) entry which is preliminary data.</text>
</comment>
<reference evidence="1" key="1">
    <citation type="journal article" date="2015" name="Nature">
        <title>Complex archaea that bridge the gap between prokaryotes and eukaryotes.</title>
        <authorList>
            <person name="Spang A."/>
            <person name="Saw J.H."/>
            <person name="Jorgensen S.L."/>
            <person name="Zaremba-Niedzwiedzka K."/>
            <person name="Martijn J."/>
            <person name="Lind A.E."/>
            <person name="van Eijk R."/>
            <person name="Schleper C."/>
            <person name="Guy L."/>
            <person name="Ettema T.J."/>
        </authorList>
    </citation>
    <scope>NUCLEOTIDE SEQUENCE</scope>
</reference>
<dbReference type="AlphaFoldDB" id="A0A0F9DHR0"/>
<gene>
    <name evidence="1" type="ORF">LCGC14_2544790</name>
</gene>
<sequence>MLITKVEQSRKKLQLDCLEFNRLQKINYEKAEKEKRERFEKAFNLCVANLIIKKDKMRLSFVDIVHNDLKMEKQYNRFKVAKNCEYFNLVKQWIEKEDDGLYYEITKHMYVGLK</sequence>
<proteinExistence type="predicted"/>
<evidence type="ECO:0000313" key="1">
    <source>
        <dbReference type="EMBL" id="KKL11543.1"/>
    </source>
</evidence>
<name>A0A0F9DHR0_9ZZZZ</name>
<dbReference type="EMBL" id="LAZR01041610">
    <property type="protein sequence ID" value="KKL11543.1"/>
    <property type="molecule type" value="Genomic_DNA"/>
</dbReference>
<organism evidence="1">
    <name type="scientific">marine sediment metagenome</name>
    <dbReference type="NCBI Taxonomy" id="412755"/>
    <lineage>
        <taxon>unclassified sequences</taxon>
        <taxon>metagenomes</taxon>
        <taxon>ecological metagenomes</taxon>
    </lineage>
</organism>